<feature type="region of interest" description="Disordered" evidence="7">
    <location>
        <begin position="1"/>
        <end position="43"/>
    </location>
</feature>
<organism evidence="9 10">
    <name type="scientific">Punica granatum</name>
    <name type="common">Pomegranate</name>
    <dbReference type="NCBI Taxonomy" id="22663"/>
    <lineage>
        <taxon>Eukaryota</taxon>
        <taxon>Viridiplantae</taxon>
        <taxon>Streptophyta</taxon>
        <taxon>Embryophyta</taxon>
        <taxon>Tracheophyta</taxon>
        <taxon>Spermatophyta</taxon>
        <taxon>Magnoliopsida</taxon>
        <taxon>eudicotyledons</taxon>
        <taxon>Gunneridae</taxon>
        <taxon>Pentapetalae</taxon>
        <taxon>rosids</taxon>
        <taxon>malvids</taxon>
        <taxon>Myrtales</taxon>
        <taxon>Lythraceae</taxon>
        <taxon>Punica</taxon>
    </lineage>
</organism>
<evidence type="ECO:0000259" key="8">
    <source>
        <dbReference type="Pfam" id="PF02270"/>
    </source>
</evidence>
<keyword evidence="9" id="KW-1185">Reference proteome</keyword>
<dbReference type="InterPro" id="IPR011039">
    <property type="entry name" value="TFIIF_interaction"/>
</dbReference>
<dbReference type="RefSeq" id="XP_031381825.1">
    <property type="nucleotide sequence ID" value="XM_031525965.1"/>
</dbReference>
<dbReference type="SUPFAM" id="SSF50916">
    <property type="entry name" value="Rap30/74 interaction domains"/>
    <property type="match status" value="1"/>
</dbReference>
<dbReference type="GO" id="GO:0006367">
    <property type="term" value="P:transcription initiation at RNA polymerase II promoter"/>
    <property type="evidence" value="ECO:0007669"/>
    <property type="project" value="InterPro"/>
</dbReference>
<dbReference type="InterPro" id="IPR036388">
    <property type="entry name" value="WH-like_DNA-bd_sf"/>
</dbReference>
<evidence type="ECO:0000256" key="7">
    <source>
        <dbReference type="SAM" id="MobiDB-lite"/>
    </source>
</evidence>
<dbReference type="OrthoDB" id="26094at2759"/>
<dbReference type="Gene3D" id="1.10.10.10">
    <property type="entry name" value="Winged helix-like DNA-binding domain superfamily/Winged helix DNA-binding domain"/>
    <property type="match status" value="1"/>
</dbReference>
<dbReference type="InterPro" id="IPR040450">
    <property type="entry name" value="TFIIF_beta_HTH"/>
</dbReference>
<dbReference type="GO" id="GO:0003677">
    <property type="term" value="F:DNA binding"/>
    <property type="evidence" value="ECO:0007669"/>
    <property type="project" value="UniProtKB-KW"/>
</dbReference>
<dbReference type="FunFam" id="1.10.10.10:FF:000035">
    <property type="entry name" value="General transcription factor IIF subunit 2"/>
    <property type="match status" value="1"/>
</dbReference>
<dbReference type="Proteomes" id="UP000515151">
    <property type="component" value="Chromosome 2"/>
</dbReference>
<feature type="domain" description="TFIIF beta subunit HTH" evidence="8">
    <location>
        <begin position="240"/>
        <end position="303"/>
    </location>
</feature>
<evidence type="ECO:0000313" key="10">
    <source>
        <dbReference type="RefSeq" id="XP_031381825.1"/>
    </source>
</evidence>
<reference evidence="9" key="1">
    <citation type="journal article" date="2020" name="Plant Biotechnol. J.">
        <title>The pomegranate (Punica granatum L.) draft genome dissects genetic divergence between soft- and hard-seeded cultivars.</title>
        <authorList>
            <person name="Luo X."/>
            <person name="Li H."/>
            <person name="Wu Z."/>
            <person name="Yao W."/>
            <person name="Zhao P."/>
            <person name="Cao D."/>
            <person name="Yu H."/>
            <person name="Li K."/>
            <person name="Poudel K."/>
            <person name="Zhao D."/>
            <person name="Zhang F."/>
            <person name="Xia X."/>
            <person name="Chen L."/>
            <person name="Wang Q."/>
            <person name="Jing D."/>
            <person name="Cao S."/>
        </authorList>
    </citation>
    <scope>NUCLEOTIDE SEQUENCE [LARGE SCALE GENOMIC DNA]</scope>
    <source>
        <strain evidence="9">cv. Tunisia</strain>
    </source>
</reference>
<dbReference type="InterPro" id="IPR003196">
    <property type="entry name" value="TFIIF_beta"/>
</dbReference>
<evidence type="ECO:0000256" key="2">
    <source>
        <dbReference type="ARBA" id="ARBA00009543"/>
    </source>
</evidence>
<evidence type="ECO:0000256" key="5">
    <source>
        <dbReference type="ARBA" id="ARBA00023163"/>
    </source>
</evidence>
<sequence>MDADKESGTRGGMSNARNNNNRGSKFHRNESSSGVGGSGGSSNAGAGGVVIGGHVDTGKADRAMWLMKCPPVVSRSLRPPPPPPTGLTGYGNNGGNGPIPPPPPPPCPVAKVILSFDPLRSHEDNNTEFTMELMSTESGNVPKRYSMEMSKDFVPMSVFSESAQGKIAVEGKILNKFDMRPHDENIENYGKLCRERTNKYMNKGRQIQVIDHDNRNLMRPIPWVEKKKTPAKAPEMKRTRKDRGEMEDIMFKLFERQPNWTLRQLIQETDQPEQFLKDILKDLCVYNNKGAHQGTYELKPEYRRSTDEPGS</sequence>
<dbReference type="GO" id="GO:0005674">
    <property type="term" value="C:transcription factor TFIIF complex"/>
    <property type="evidence" value="ECO:0007669"/>
    <property type="project" value="InterPro"/>
</dbReference>
<dbReference type="InterPro" id="IPR036390">
    <property type="entry name" value="WH_DNA-bd_sf"/>
</dbReference>
<feature type="compositionally biased region" description="Gly residues" evidence="7">
    <location>
        <begin position="88"/>
        <end position="97"/>
    </location>
</feature>
<gene>
    <name evidence="10" type="primary">LOC116196307</name>
</gene>
<comment type="similarity">
    <text evidence="2">Belongs to the TFIIF beta subunit family.</text>
</comment>
<dbReference type="GeneID" id="116196307"/>
<dbReference type="PANTHER" id="PTHR10445:SF2">
    <property type="entry name" value="TRANSCRIPTION INITIATION FACTOR IIF, BETA SUBUNIT"/>
    <property type="match status" value="1"/>
</dbReference>
<feature type="region of interest" description="Disordered" evidence="7">
    <location>
        <begin position="73"/>
        <end position="103"/>
    </location>
</feature>
<dbReference type="Pfam" id="PF02270">
    <property type="entry name" value="TFIIF_beta"/>
    <property type="match status" value="1"/>
</dbReference>
<keyword evidence="4" id="KW-0238">DNA-binding</keyword>
<evidence type="ECO:0000256" key="3">
    <source>
        <dbReference type="ARBA" id="ARBA00023015"/>
    </source>
</evidence>
<accession>A0A6P8CFJ0</accession>
<evidence type="ECO:0000313" key="9">
    <source>
        <dbReference type="Proteomes" id="UP000515151"/>
    </source>
</evidence>
<dbReference type="AlphaFoldDB" id="A0A6P8CFJ0"/>
<evidence type="ECO:0000256" key="1">
    <source>
        <dbReference type="ARBA" id="ARBA00004123"/>
    </source>
</evidence>
<keyword evidence="5" id="KW-0804">Transcription</keyword>
<keyword evidence="3" id="KW-0805">Transcription regulation</keyword>
<evidence type="ECO:0000256" key="4">
    <source>
        <dbReference type="ARBA" id="ARBA00023125"/>
    </source>
</evidence>
<dbReference type="SUPFAM" id="SSF46785">
    <property type="entry name" value="Winged helix' DNA-binding domain"/>
    <property type="match status" value="1"/>
</dbReference>
<reference evidence="10" key="2">
    <citation type="submission" date="2025-08" db="UniProtKB">
        <authorList>
            <consortium name="RefSeq"/>
        </authorList>
    </citation>
    <scope>IDENTIFICATION</scope>
    <source>
        <tissue evidence="10">Leaf</tissue>
    </source>
</reference>
<proteinExistence type="inferred from homology"/>
<keyword evidence="6" id="KW-0539">Nucleus</keyword>
<feature type="compositionally biased region" description="Gly residues" evidence="7">
    <location>
        <begin position="34"/>
        <end position="43"/>
    </location>
</feature>
<dbReference type="PANTHER" id="PTHR10445">
    <property type="entry name" value="GENERAL TRANSCRIPTION FACTOR IIF SUBUNIT 2"/>
    <property type="match status" value="1"/>
</dbReference>
<name>A0A6P8CFJ0_PUNGR</name>
<protein>
    <submittedName>
        <fullName evidence="10">General transcription factor IIF subunit 2</fullName>
    </submittedName>
</protein>
<evidence type="ECO:0000256" key="6">
    <source>
        <dbReference type="ARBA" id="ARBA00023242"/>
    </source>
</evidence>
<comment type="subcellular location">
    <subcellularLocation>
        <location evidence="1">Nucleus</location>
    </subcellularLocation>
</comment>